<proteinExistence type="predicted"/>
<organism evidence="1 2">
    <name type="scientific">Yersinia frederiksenii</name>
    <dbReference type="NCBI Taxonomy" id="29484"/>
    <lineage>
        <taxon>Bacteria</taxon>
        <taxon>Pseudomonadati</taxon>
        <taxon>Pseudomonadota</taxon>
        <taxon>Gammaproteobacteria</taxon>
        <taxon>Enterobacterales</taxon>
        <taxon>Yersiniaceae</taxon>
        <taxon>Yersinia</taxon>
    </lineage>
</organism>
<comment type="caution">
    <text evidence="1">The sequence shown here is derived from an EMBL/GenBank/DDBJ whole genome shotgun (WGS) entry which is preliminary data.</text>
</comment>
<name>A0AAI8ZPN4_YERFR</name>
<dbReference type="Proteomes" id="UP000046784">
    <property type="component" value="Unassembled WGS sequence"/>
</dbReference>
<sequence>MLDKIIFKGFEVTSSEYNEYKDAEGGKFRVLFDHYKLLQDADDDGNREIIIEAAPSINGYSEDGEDEDDLAFKVKIALRLYFDFESDRDMTEDECSKNSWFFDNFVSIATKLTVESTLKHTSIKSIELPWSRPKK</sequence>
<dbReference type="EMBL" id="CGCB01000009">
    <property type="protein sequence ID" value="CFQ98171.1"/>
    <property type="molecule type" value="Genomic_DNA"/>
</dbReference>
<gene>
    <name evidence="1" type="ORF">ERS008524_01785</name>
</gene>
<evidence type="ECO:0000313" key="1">
    <source>
        <dbReference type="EMBL" id="CFQ98171.1"/>
    </source>
</evidence>
<dbReference type="AlphaFoldDB" id="A0AAI8ZPN4"/>
<evidence type="ECO:0000313" key="2">
    <source>
        <dbReference type="Proteomes" id="UP000046784"/>
    </source>
</evidence>
<dbReference type="GeneID" id="97456025"/>
<protein>
    <submittedName>
        <fullName evidence="1">Uncharacterized protein</fullName>
    </submittedName>
</protein>
<reference evidence="1 2" key="1">
    <citation type="submission" date="2015-03" db="EMBL/GenBank/DDBJ databases">
        <authorList>
            <consortium name="Pathogen Informatics"/>
            <person name="Murphy D."/>
        </authorList>
    </citation>
    <scope>NUCLEOTIDE SEQUENCE [LARGE SCALE GENOMIC DNA]</scope>
    <source>
        <strain evidence="1 2">3400/83</strain>
    </source>
</reference>
<accession>A0AAI8ZPN4</accession>
<dbReference type="RefSeq" id="WP_057643885.1">
    <property type="nucleotide sequence ID" value="NZ_CABHXP010000340.1"/>
</dbReference>